<gene>
    <name evidence="6" type="ORF">CN984_29460</name>
</gene>
<dbReference type="InterPro" id="IPR036388">
    <property type="entry name" value="WH-like_DNA-bd_sf"/>
</dbReference>
<feature type="domain" description="HTH luxR-type" evidence="5">
    <location>
        <begin position="138"/>
        <end position="165"/>
    </location>
</feature>
<comment type="caution">
    <text evidence="6">The sequence shown here is derived from an EMBL/GenBank/DDBJ whole genome shotgun (WGS) entry which is preliminary data.</text>
</comment>
<dbReference type="AlphaFoldDB" id="A0A2B9PEP3"/>
<name>A0A2B9PEP3_BACCE</name>
<proteinExistence type="inferred from homology"/>
<keyword evidence="4" id="KW-0804">Transcription</keyword>
<dbReference type="InterPro" id="IPR013324">
    <property type="entry name" value="RNA_pol_sigma_r3/r4-like"/>
</dbReference>
<dbReference type="RefSeq" id="WP_098767951.1">
    <property type="nucleotide sequence ID" value="NZ_NUIL01000077.1"/>
</dbReference>
<dbReference type="InterPro" id="IPR013249">
    <property type="entry name" value="RNA_pol_sigma70_r4_t2"/>
</dbReference>
<dbReference type="Proteomes" id="UP000223777">
    <property type="component" value="Unassembled WGS sequence"/>
</dbReference>
<dbReference type="CDD" id="cd06171">
    <property type="entry name" value="Sigma70_r4"/>
    <property type="match status" value="1"/>
</dbReference>
<evidence type="ECO:0000313" key="6">
    <source>
        <dbReference type="EMBL" id="PGO20705.1"/>
    </source>
</evidence>
<dbReference type="GO" id="GO:0016987">
    <property type="term" value="F:sigma factor activity"/>
    <property type="evidence" value="ECO:0007669"/>
    <property type="project" value="UniProtKB-KW"/>
</dbReference>
<dbReference type="InterPro" id="IPR007627">
    <property type="entry name" value="RNA_pol_sigma70_r2"/>
</dbReference>
<dbReference type="NCBIfam" id="TIGR02937">
    <property type="entry name" value="sigma70-ECF"/>
    <property type="match status" value="1"/>
</dbReference>
<dbReference type="InterPro" id="IPR039425">
    <property type="entry name" value="RNA_pol_sigma-70-like"/>
</dbReference>
<dbReference type="GO" id="GO:0003677">
    <property type="term" value="F:DNA binding"/>
    <property type="evidence" value="ECO:0007669"/>
    <property type="project" value="InterPro"/>
</dbReference>
<evidence type="ECO:0000256" key="3">
    <source>
        <dbReference type="ARBA" id="ARBA00023082"/>
    </source>
</evidence>
<evidence type="ECO:0000259" key="5">
    <source>
        <dbReference type="PROSITE" id="PS00622"/>
    </source>
</evidence>
<dbReference type="InterPro" id="IPR014284">
    <property type="entry name" value="RNA_pol_sigma-70_dom"/>
</dbReference>
<organism evidence="6 7">
    <name type="scientific">Bacillus cereus</name>
    <dbReference type="NCBI Taxonomy" id="1396"/>
    <lineage>
        <taxon>Bacteria</taxon>
        <taxon>Bacillati</taxon>
        <taxon>Bacillota</taxon>
        <taxon>Bacilli</taxon>
        <taxon>Bacillales</taxon>
        <taxon>Bacillaceae</taxon>
        <taxon>Bacillus</taxon>
        <taxon>Bacillus cereus group</taxon>
    </lineage>
</organism>
<dbReference type="PROSITE" id="PS00622">
    <property type="entry name" value="HTH_LUXR_1"/>
    <property type="match status" value="1"/>
</dbReference>
<dbReference type="InterPro" id="IPR013325">
    <property type="entry name" value="RNA_pol_sigma_r2"/>
</dbReference>
<dbReference type="SUPFAM" id="SSF88946">
    <property type="entry name" value="Sigma2 domain of RNA polymerase sigma factors"/>
    <property type="match status" value="1"/>
</dbReference>
<protein>
    <submittedName>
        <fullName evidence="6">RNA polymerase subunit sigma</fullName>
    </submittedName>
</protein>
<dbReference type="NCBIfam" id="NF007219">
    <property type="entry name" value="PRK09639.1-4"/>
    <property type="match status" value="1"/>
</dbReference>
<keyword evidence="2" id="KW-0805">Transcription regulation</keyword>
<evidence type="ECO:0000256" key="1">
    <source>
        <dbReference type="ARBA" id="ARBA00010641"/>
    </source>
</evidence>
<evidence type="ECO:0000313" key="7">
    <source>
        <dbReference type="Proteomes" id="UP000223777"/>
    </source>
</evidence>
<reference evidence="6 7" key="1">
    <citation type="submission" date="2017-09" db="EMBL/GenBank/DDBJ databases">
        <title>Large-scale bioinformatics analysis of Bacillus genomes uncovers conserved roles of natural products in bacterial physiology.</title>
        <authorList>
            <consortium name="Agbiome Team Llc"/>
            <person name="Bleich R.M."/>
            <person name="Grubbs K.J."/>
            <person name="Santa Maria K.C."/>
            <person name="Allen S.E."/>
            <person name="Farag S."/>
            <person name="Shank E.A."/>
            <person name="Bowers A."/>
        </authorList>
    </citation>
    <scope>NUCLEOTIDE SEQUENCE [LARGE SCALE GENOMIC DNA]</scope>
    <source>
        <strain evidence="6 7">AFS050027</strain>
    </source>
</reference>
<keyword evidence="3" id="KW-0731">Sigma factor</keyword>
<dbReference type="Pfam" id="PF04542">
    <property type="entry name" value="Sigma70_r2"/>
    <property type="match status" value="1"/>
</dbReference>
<evidence type="ECO:0000256" key="4">
    <source>
        <dbReference type="ARBA" id="ARBA00023163"/>
    </source>
</evidence>
<evidence type="ECO:0000256" key="2">
    <source>
        <dbReference type="ARBA" id="ARBA00023015"/>
    </source>
</evidence>
<dbReference type="EMBL" id="NUIL01000077">
    <property type="protein sequence ID" value="PGO20705.1"/>
    <property type="molecule type" value="Genomic_DNA"/>
</dbReference>
<dbReference type="NCBIfam" id="NF007221">
    <property type="entry name" value="PRK09639.1-6"/>
    <property type="match status" value="1"/>
</dbReference>
<dbReference type="PANTHER" id="PTHR43133">
    <property type="entry name" value="RNA POLYMERASE ECF-TYPE SIGMA FACTO"/>
    <property type="match status" value="1"/>
</dbReference>
<comment type="similarity">
    <text evidence="1">Belongs to the sigma-70 factor family. ECF subfamily.</text>
</comment>
<accession>A0A2B9PEP3</accession>
<dbReference type="PANTHER" id="PTHR43133:SF60">
    <property type="entry name" value="RNA POLYMERASE SIGMA FACTOR SIGV"/>
    <property type="match status" value="1"/>
</dbReference>
<sequence length="186" mass="22204">MLTIKNEESHASDMPFEDLFKQYYAYAVKQIIWIVKDQSIAEELAQEVFLQLYRSDWKVIENIPGWLIKSSTYVAYNHLRSEKRQQAKIDKEIQYHEVQNVSSLDDDWIRKEEITKVQTILNKMNDRERTLLLMKFSGFQYKEIAEILQIEISSIGTLLVRAKMKFRKLRNFLFKKLGFPYIKSVP</sequence>
<dbReference type="SUPFAM" id="SSF88659">
    <property type="entry name" value="Sigma3 and sigma4 domains of RNA polymerase sigma factors"/>
    <property type="match status" value="1"/>
</dbReference>
<dbReference type="GO" id="GO:0006352">
    <property type="term" value="P:DNA-templated transcription initiation"/>
    <property type="evidence" value="ECO:0007669"/>
    <property type="project" value="InterPro"/>
</dbReference>
<dbReference type="InterPro" id="IPR000792">
    <property type="entry name" value="Tscrpt_reg_LuxR_C"/>
</dbReference>
<dbReference type="Gene3D" id="1.10.1740.10">
    <property type="match status" value="1"/>
</dbReference>
<dbReference type="Pfam" id="PF08281">
    <property type="entry name" value="Sigma70_r4_2"/>
    <property type="match status" value="1"/>
</dbReference>
<dbReference type="Gene3D" id="1.10.10.10">
    <property type="entry name" value="Winged helix-like DNA-binding domain superfamily/Winged helix DNA-binding domain"/>
    <property type="match status" value="1"/>
</dbReference>